<accession>A0A0G4GCR4</accession>
<organism evidence="3">
    <name type="scientific">Chromera velia CCMP2878</name>
    <dbReference type="NCBI Taxonomy" id="1169474"/>
    <lineage>
        <taxon>Eukaryota</taxon>
        <taxon>Sar</taxon>
        <taxon>Alveolata</taxon>
        <taxon>Colpodellida</taxon>
        <taxon>Chromeraceae</taxon>
        <taxon>Chromera</taxon>
    </lineage>
</organism>
<keyword evidence="2" id="KW-0732">Signal</keyword>
<evidence type="ECO:0000313" key="3">
    <source>
        <dbReference type="EMBL" id="CEM26592.1"/>
    </source>
</evidence>
<keyword evidence="1" id="KW-0472">Membrane</keyword>
<name>A0A0G4GCR4_9ALVE</name>
<keyword evidence="1" id="KW-0812">Transmembrane</keyword>
<proteinExistence type="predicted"/>
<keyword evidence="1" id="KW-1133">Transmembrane helix</keyword>
<evidence type="ECO:0008006" key="4">
    <source>
        <dbReference type="Google" id="ProtNLM"/>
    </source>
</evidence>
<dbReference type="VEuPathDB" id="CryptoDB:Cvel_21192"/>
<feature type="signal peptide" evidence="2">
    <location>
        <begin position="1"/>
        <end position="22"/>
    </location>
</feature>
<feature type="transmembrane region" description="Helical" evidence="1">
    <location>
        <begin position="184"/>
        <end position="203"/>
    </location>
</feature>
<gene>
    <name evidence="3" type="ORF">Cvel_21192</name>
</gene>
<protein>
    <recommendedName>
        <fullName evidence="4">YGGT family protein</fullName>
    </recommendedName>
</protein>
<dbReference type="InterPro" id="IPR003425">
    <property type="entry name" value="CCB3/YggT"/>
</dbReference>
<feature type="transmembrane region" description="Helical" evidence="1">
    <location>
        <begin position="118"/>
        <end position="141"/>
    </location>
</feature>
<dbReference type="GO" id="GO:0016020">
    <property type="term" value="C:membrane"/>
    <property type="evidence" value="ECO:0007669"/>
    <property type="project" value="InterPro"/>
</dbReference>
<dbReference type="AlphaFoldDB" id="A0A0G4GCR4"/>
<evidence type="ECO:0000256" key="1">
    <source>
        <dbReference type="SAM" id="Phobius"/>
    </source>
</evidence>
<reference evidence="3" key="1">
    <citation type="submission" date="2014-11" db="EMBL/GenBank/DDBJ databases">
        <authorList>
            <person name="Otto D Thomas"/>
            <person name="Naeem Raeece"/>
        </authorList>
    </citation>
    <scope>NUCLEOTIDE SEQUENCE</scope>
</reference>
<dbReference type="Pfam" id="PF02325">
    <property type="entry name" value="CCB3_YggT"/>
    <property type="match status" value="1"/>
</dbReference>
<sequence>MLRTLFSLVFAVALAGVSNVAAFLQPSSNIGRGVRLTSSIRARRQGDNAFLRRPSPLRTLSRAPNSELRALAGVNQAAATAIGGSAAAAAPAGRVALAAMLAMTPVAFDFMDRYVLPYWGDISATLGEYFTTIVLSVLWALRIFKLTLMGRYLVEWLPQLNSYLPPWCYVYQATDNYLAMWRKLPLPVVFGIDVSGILAFTFLEFADQWIASWPAIAEEAL</sequence>
<dbReference type="EMBL" id="CDMZ01001067">
    <property type="protein sequence ID" value="CEM26592.1"/>
    <property type="molecule type" value="Genomic_DNA"/>
</dbReference>
<evidence type="ECO:0000256" key="2">
    <source>
        <dbReference type="SAM" id="SignalP"/>
    </source>
</evidence>
<feature type="chain" id="PRO_5005190485" description="YGGT family protein" evidence="2">
    <location>
        <begin position="23"/>
        <end position="221"/>
    </location>
</feature>